<dbReference type="OrthoDB" id="8616706at2759"/>
<name>A0A6S7LP31_PARCT</name>
<comment type="caution">
    <text evidence="1">The sequence shown here is derived from an EMBL/GenBank/DDBJ whole genome shotgun (WGS) entry which is preliminary data.</text>
</comment>
<organism evidence="1 2">
    <name type="scientific">Paramuricea clavata</name>
    <name type="common">Red gorgonian</name>
    <name type="synonym">Violescent sea-whip</name>
    <dbReference type="NCBI Taxonomy" id="317549"/>
    <lineage>
        <taxon>Eukaryota</taxon>
        <taxon>Metazoa</taxon>
        <taxon>Cnidaria</taxon>
        <taxon>Anthozoa</taxon>
        <taxon>Octocorallia</taxon>
        <taxon>Malacalcyonacea</taxon>
        <taxon>Plexauridae</taxon>
        <taxon>Paramuricea</taxon>
    </lineage>
</organism>
<reference evidence="1" key="1">
    <citation type="submission" date="2020-04" db="EMBL/GenBank/DDBJ databases">
        <authorList>
            <person name="Alioto T."/>
            <person name="Alioto T."/>
            <person name="Gomez Garrido J."/>
        </authorList>
    </citation>
    <scope>NUCLEOTIDE SEQUENCE</scope>
    <source>
        <strain evidence="1">A484AB</strain>
    </source>
</reference>
<dbReference type="AlphaFoldDB" id="A0A6S7LP31"/>
<evidence type="ECO:0000313" key="1">
    <source>
        <dbReference type="EMBL" id="CAB4036219.1"/>
    </source>
</evidence>
<keyword evidence="2" id="KW-1185">Reference proteome</keyword>
<proteinExistence type="predicted"/>
<sequence length="320" mass="34973">MPSVATVKPSVPTAMPSVATVRTTVSTITSLAPTTKAKPSCAFIKCTDSAVKLSAPAIVINISLIPQVCSQVPSTCPASQLNVPPWGGAIFSTNTAVKTLINTCPIDNYLTIFYVIMTEHGAFYRHLQSSVELYAVQLVKIKDLFDKRMYSEGKLTWITSLFPGRFYMTRPVLDVWGNEEELSISCLGPSKTSYNSFCSSQACPSPTKTDVGVSPPGLLQAALDDWVATDAKQFQCNLTLRCHIPDAPCTLQMTNTIHPTTGQIMQLLQYCCGGKRTVTRRKFLGGTPSFLPIPLDYFAYRGIIYDASQLPDTISLYNEK</sequence>
<accession>A0A6S7LP31</accession>
<dbReference type="EMBL" id="CACRXK020021804">
    <property type="protein sequence ID" value="CAB4036219.1"/>
    <property type="molecule type" value="Genomic_DNA"/>
</dbReference>
<protein>
    <submittedName>
        <fullName evidence="1">Uncharacterized protein</fullName>
    </submittedName>
</protein>
<evidence type="ECO:0000313" key="2">
    <source>
        <dbReference type="Proteomes" id="UP001152795"/>
    </source>
</evidence>
<gene>
    <name evidence="1" type="ORF">PACLA_8A031542</name>
</gene>
<dbReference type="Proteomes" id="UP001152795">
    <property type="component" value="Unassembled WGS sequence"/>
</dbReference>